<dbReference type="InterPro" id="IPR052567">
    <property type="entry name" value="OP_Dioxygenase"/>
</dbReference>
<name>A0A1D8U1W6_9CYAN</name>
<organism evidence="2 3">
    <name type="scientific">Moorena producens PAL-8-15-08-1</name>
    <dbReference type="NCBI Taxonomy" id="1458985"/>
    <lineage>
        <taxon>Bacteria</taxon>
        <taxon>Bacillati</taxon>
        <taxon>Cyanobacteriota</taxon>
        <taxon>Cyanophyceae</taxon>
        <taxon>Coleofasciculales</taxon>
        <taxon>Coleofasciculaceae</taxon>
        <taxon>Moorena</taxon>
    </lineage>
</organism>
<dbReference type="InterPro" id="IPR006674">
    <property type="entry name" value="HD_domain"/>
</dbReference>
<dbReference type="InterPro" id="IPR003607">
    <property type="entry name" value="HD/PDEase_dom"/>
</dbReference>
<proteinExistence type="predicted"/>
<dbReference type="CDD" id="cd00077">
    <property type="entry name" value="HDc"/>
    <property type="match status" value="1"/>
</dbReference>
<dbReference type="PANTHER" id="PTHR40202:SF1">
    <property type="entry name" value="HD DOMAIN-CONTAINING PROTEIN"/>
    <property type="match status" value="1"/>
</dbReference>
<evidence type="ECO:0000313" key="3">
    <source>
        <dbReference type="Proteomes" id="UP000177870"/>
    </source>
</evidence>
<dbReference type="Pfam" id="PF01966">
    <property type="entry name" value="HD"/>
    <property type="match status" value="1"/>
</dbReference>
<protein>
    <submittedName>
        <fullName evidence="2">Phosphohydrolase</fullName>
    </submittedName>
</protein>
<gene>
    <name evidence="2" type="ORF">BJP34_34640</name>
</gene>
<dbReference type="Proteomes" id="UP000177870">
    <property type="component" value="Chromosome"/>
</dbReference>
<dbReference type="Gene3D" id="1.10.3210.10">
    <property type="entry name" value="Hypothetical protein af1432"/>
    <property type="match status" value="1"/>
</dbReference>
<sequence>MTITGYTRMDTLTKEQWDFTNQCFDELVNSLTDRIIKTLLDLRGHKMGSQVDRLEHCLQTATRAFRDGADEEMVVCALLHDIGDDLAPYNHGQVAAAILRPYVSPENAWMIEHHEVFQGYYFQHFIGGDRDERNKFKGHPAFEQTIIFCDRWDQLSFDPNYDTMSLSDFRPMLESVLSHKPMIYQQKDPIK</sequence>
<feature type="domain" description="HD" evidence="1">
    <location>
        <begin position="53"/>
        <end position="115"/>
    </location>
</feature>
<dbReference type="PANTHER" id="PTHR40202">
    <property type="match status" value="1"/>
</dbReference>
<dbReference type="GO" id="GO:0016787">
    <property type="term" value="F:hydrolase activity"/>
    <property type="evidence" value="ECO:0007669"/>
    <property type="project" value="UniProtKB-KW"/>
</dbReference>
<evidence type="ECO:0000313" key="2">
    <source>
        <dbReference type="EMBL" id="AOX03891.1"/>
    </source>
</evidence>
<dbReference type="EMBL" id="CP017599">
    <property type="protein sequence ID" value="AOX03891.1"/>
    <property type="molecule type" value="Genomic_DNA"/>
</dbReference>
<dbReference type="STRING" id="1458985.BJP34_34640"/>
<keyword evidence="2" id="KW-0378">Hydrolase</keyword>
<dbReference type="AlphaFoldDB" id="A0A1D8U1W6"/>
<reference evidence="3" key="1">
    <citation type="submission" date="2016-10" db="EMBL/GenBank/DDBJ databases">
        <title>Comparative genomics uncovers the prolific and rare metabolic potential of the cyanobacterial genus Moorea.</title>
        <authorList>
            <person name="Leao T."/>
            <person name="Castelao G."/>
            <person name="Korobeynikov A."/>
            <person name="Monroe E.A."/>
            <person name="Podell S."/>
            <person name="Glukhov E."/>
            <person name="Allen E."/>
            <person name="Gerwick W.H."/>
            <person name="Gerwick L."/>
        </authorList>
    </citation>
    <scope>NUCLEOTIDE SEQUENCE [LARGE SCALE GENOMIC DNA]</scope>
    <source>
        <strain evidence="3">PAL-8-15-08-1</strain>
    </source>
</reference>
<dbReference type="SUPFAM" id="SSF109604">
    <property type="entry name" value="HD-domain/PDEase-like"/>
    <property type="match status" value="1"/>
</dbReference>
<dbReference type="KEGG" id="mpro:BJP34_34640"/>
<accession>A0A1D8U1W6</accession>
<dbReference type="RefSeq" id="WP_070396257.1">
    <property type="nucleotide sequence ID" value="NZ_CP017599.1"/>
</dbReference>
<evidence type="ECO:0000259" key="1">
    <source>
        <dbReference type="Pfam" id="PF01966"/>
    </source>
</evidence>